<dbReference type="Gene3D" id="1.10.12.10">
    <property type="entry name" value="Lyase 2-enoyl-coa Hydratase, Chain A, domain 2"/>
    <property type="match status" value="1"/>
</dbReference>
<comment type="catalytic activity">
    <reaction evidence="5">
        <text>(2S)-ethylmalonyl-CoA + H(+) = butanoyl-CoA + CO2</text>
        <dbReference type="Rhea" id="RHEA:32131"/>
        <dbReference type="ChEBI" id="CHEBI:15378"/>
        <dbReference type="ChEBI" id="CHEBI:16526"/>
        <dbReference type="ChEBI" id="CHEBI:57371"/>
        <dbReference type="ChEBI" id="CHEBI:60909"/>
        <dbReference type="EC" id="4.1.1.94"/>
    </reaction>
    <physiologicalReaction direction="left-to-right" evidence="5">
        <dbReference type="Rhea" id="RHEA:32132"/>
    </physiologicalReaction>
</comment>
<proteinExistence type="inferred from homology"/>
<dbReference type="Gene3D" id="3.90.226.10">
    <property type="entry name" value="2-enoyl-CoA Hydratase, Chain A, domain 1"/>
    <property type="match status" value="1"/>
</dbReference>
<organism evidence="14 15">
    <name type="scientific">Tectimicrobiota bacterium</name>
    <dbReference type="NCBI Taxonomy" id="2528274"/>
    <lineage>
        <taxon>Bacteria</taxon>
        <taxon>Pseudomonadati</taxon>
        <taxon>Nitrospinota/Tectimicrobiota group</taxon>
        <taxon>Candidatus Tectimicrobiota</taxon>
    </lineage>
</organism>
<reference evidence="14" key="1">
    <citation type="submission" date="2020-07" db="EMBL/GenBank/DDBJ databases">
        <title>Huge and variable diversity of episymbiotic CPR bacteria and DPANN archaea in groundwater ecosystems.</title>
        <authorList>
            <person name="He C.Y."/>
            <person name="Keren R."/>
            <person name="Whittaker M."/>
            <person name="Farag I.F."/>
            <person name="Doudna J."/>
            <person name="Cate J.H.D."/>
            <person name="Banfield J.F."/>
        </authorList>
    </citation>
    <scope>NUCLEOTIDE SEQUENCE</scope>
    <source>
        <strain evidence="14">NC_groundwater_672_Ag_B-0.1um_62_36</strain>
    </source>
</reference>
<evidence type="ECO:0000256" key="11">
    <source>
        <dbReference type="ARBA" id="ARBA00047446"/>
    </source>
</evidence>
<evidence type="ECO:0000256" key="13">
    <source>
        <dbReference type="RuleBase" id="RU003707"/>
    </source>
</evidence>
<evidence type="ECO:0000256" key="8">
    <source>
        <dbReference type="ARBA" id="ARBA00039903"/>
    </source>
</evidence>
<evidence type="ECO:0000256" key="3">
    <source>
        <dbReference type="ARBA" id="ARBA00022490"/>
    </source>
</evidence>
<comment type="similarity">
    <text evidence="2 13">Belongs to the enoyl-CoA hydratase/isomerase family.</text>
</comment>
<evidence type="ECO:0000313" key="15">
    <source>
        <dbReference type="Proteomes" id="UP000769766"/>
    </source>
</evidence>
<comment type="caution">
    <text evidence="14">The sequence shown here is derived from an EMBL/GenBank/DDBJ whole genome shotgun (WGS) entry which is preliminary data.</text>
</comment>
<comment type="catalytic activity">
    <reaction evidence="11">
        <text>(S)-methylmalonyl-CoA + H(+) = propanoyl-CoA + CO2</text>
        <dbReference type="Rhea" id="RHEA:61340"/>
        <dbReference type="ChEBI" id="CHEBI:15378"/>
        <dbReference type="ChEBI" id="CHEBI:16526"/>
        <dbReference type="ChEBI" id="CHEBI:57327"/>
        <dbReference type="ChEBI" id="CHEBI:57392"/>
        <dbReference type="EC" id="4.1.1.94"/>
    </reaction>
    <physiologicalReaction direction="left-to-right" evidence="11">
        <dbReference type="Rhea" id="RHEA:61341"/>
    </physiologicalReaction>
</comment>
<protein>
    <recommendedName>
        <fullName evidence="8">Ethylmalonyl-CoA decarboxylase</fullName>
        <ecNumber evidence="7">4.1.1.94</ecNumber>
    </recommendedName>
    <alternativeName>
        <fullName evidence="10">Enoyl-CoA hydratase domain-containing protein 1</fullName>
    </alternativeName>
    <alternativeName>
        <fullName evidence="9">Methylmalonyl-CoA decarboxylase</fullName>
    </alternativeName>
</protein>
<dbReference type="GO" id="GO:0005829">
    <property type="term" value="C:cytosol"/>
    <property type="evidence" value="ECO:0007669"/>
    <property type="project" value="UniProtKB-SubCell"/>
</dbReference>
<dbReference type="PANTHER" id="PTHR11941">
    <property type="entry name" value="ENOYL-COA HYDRATASE-RELATED"/>
    <property type="match status" value="1"/>
</dbReference>
<dbReference type="SUPFAM" id="SSF52096">
    <property type="entry name" value="ClpP/crotonase"/>
    <property type="match status" value="1"/>
</dbReference>
<evidence type="ECO:0000256" key="4">
    <source>
        <dbReference type="ARBA" id="ARBA00023239"/>
    </source>
</evidence>
<evidence type="ECO:0000256" key="9">
    <source>
        <dbReference type="ARBA" id="ARBA00042052"/>
    </source>
</evidence>
<dbReference type="PANTHER" id="PTHR11941:SF27">
    <property type="entry name" value="ETHYLMALONYL-COA DECARBOXYLASE"/>
    <property type="match status" value="1"/>
</dbReference>
<dbReference type="FunFam" id="1.10.12.10:FF:000001">
    <property type="entry name" value="Probable enoyl-CoA hydratase, mitochondrial"/>
    <property type="match status" value="1"/>
</dbReference>
<gene>
    <name evidence="14" type="ORF">HYY20_09060</name>
</gene>
<dbReference type="EMBL" id="JACPRF010000274">
    <property type="protein sequence ID" value="MBI2877016.1"/>
    <property type="molecule type" value="Genomic_DNA"/>
</dbReference>
<feature type="non-terminal residue" evidence="14">
    <location>
        <position position="1"/>
    </location>
</feature>
<dbReference type="Pfam" id="PF00378">
    <property type="entry name" value="ECH_1"/>
    <property type="match status" value="1"/>
</dbReference>
<keyword evidence="3" id="KW-0963">Cytoplasm</keyword>
<accession>A0A932CP86</accession>
<comment type="catalytic activity">
    <reaction evidence="6">
        <text>(2R)-ethylmalonyl-CoA + H(+) = butanoyl-CoA + CO2</text>
        <dbReference type="Rhea" id="RHEA:59540"/>
        <dbReference type="ChEBI" id="CHEBI:15378"/>
        <dbReference type="ChEBI" id="CHEBI:16526"/>
        <dbReference type="ChEBI" id="CHEBI:57371"/>
        <dbReference type="ChEBI" id="CHEBI:85316"/>
        <dbReference type="EC" id="4.1.1.94"/>
    </reaction>
    <physiologicalReaction direction="left-to-right" evidence="6">
        <dbReference type="Rhea" id="RHEA:59541"/>
    </physiologicalReaction>
</comment>
<evidence type="ECO:0000256" key="7">
    <source>
        <dbReference type="ARBA" id="ARBA00038883"/>
    </source>
</evidence>
<comment type="subcellular location">
    <subcellularLocation>
        <location evidence="1">Cytoplasm</location>
        <location evidence="1">Cytosol</location>
    </subcellularLocation>
</comment>
<dbReference type="PROSITE" id="PS00166">
    <property type="entry name" value="ENOYL_COA_HYDRATASE"/>
    <property type="match status" value="1"/>
</dbReference>
<dbReference type="InterPro" id="IPR014748">
    <property type="entry name" value="Enoyl-CoA_hydra_C"/>
</dbReference>
<evidence type="ECO:0000256" key="10">
    <source>
        <dbReference type="ARBA" id="ARBA00042182"/>
    </source>
</evidence>
<evidence type="ECO:0000256" key="1">
    <source>
        <dbReference type="ARBA" id="ARBA00004514"/>
    </source>
</evidence>
<dbReference type="InterPro" id="IPR001753">
    <property type="entry name" value="Enoyl-CoA_hydra/iso"/>
</dbReference>
<dbReference type="CDD" id="cd06558">
    <property type="entry name" value="crotonase-like"/>
    <property type="match status" value="1"/>
</dbReference>
<name>A0A932CP86_UNCTE</name>
<evidence type="ECO:0000256" key="12">
    <source>
        <dbReference type="ARBA" id="ARBA00056546"/>
    </source>
</evidence>
<keyword evidence="4" id="KW-0456">Lyase</keyword>
<dbReference type="GO" id="GO:0006635">
    <property type="term" value="P:fatty acid beta-oxidation"/>
    <property type="evidence" value="ECO:0007669"/>
    <property type="project" value="TreeGrafter"/>
</dbReference>
<evidence type="ECO:0000256" key="6">
    <source>
        <dbReference type="ARBA" id="ARBA00036541"/>
    </source>
</evidence>
<dbReference type="GO" id="GO:0016836">
    <property type="term" value="F:hydro-lyase activity"/>
    <property type="evidence" value="ECO:0007669"/>
    <property type="project" value="UniProtKB-ARBA"/>
</dbReference>
<dbReference type="AlphaFoldDB" id="A0A932CP86"/>
<evidence type="ECO:0000256" key="2">
    <source>
        <dbReference type="ARBA" id="ARBA00005254"/>
    </source>
</evidence>
<comment type="function">
    <text evidence="12">Decarboxylates ethylmalonyl-CoA, a potentially toxic metabolite, to form butyryl-CoA, suggesting it might be involved in metabolite proofreading. Acts preferentially on (S)-ethylmalonyl-CoA but also has some activity on the (R)-isomer. Also has methylmalonyl-CoA decarboxylase activity at lower level.</text>
</comment>
<evidence type="ECO:0000313" key="14">
    <source>
        <dbReference type="EMBL" id="MBI2877016.1"/>
    </source>
</evidence>
<dbReference type="InterPro" id="IPR029045">
    <property type="entry name" value="ClpP/crotonase-like_dom_sf"/>
</dbReference>
<dbReference type="InterPro" id="IPR018376">
    <property type="entry name" value="Enoyl-CoA_hyd/isom_CS"/>
</dbReference>
<dbReference type="EC" id="4.1.1.94" evidence="7"/>
<dbReference type="Proteomes" id="UP000769766">
    <property type="component" value="Unassembled WGS sequence"/>
</dbReference>
<sequence>MQGILNRLEGMEVPSIAVLNGYAFGGGFETALACDFRIAAQGIRIGFQQIKMGIMTGWGGGQRLLRLIGRSRALELLLTASIITADEAFALGLLNRVVPASEVMPTAQQLARKILQNPPLAVKYMKRAVHVGQDLPLRAAIDFEAELFCTLWASEDHDEAVRAFMEKRAPHFTGR</sequence>
<evidence type="ECO:0000256" key="5">
    <source>
        <dbReference type="ARBA" id="ARBA00036343"/>
    </source>
</evidence>
<dbReference type="GO" id="GO:0004492">
    <property type="term" value="F:methyl/ethyl malonyl-CoA decarboxylase activity"/>
    <property type="evidence" value="ECO:0007669"/>
    <property type="project" value="UniProtKB-EC"/>
</dbReference>